<feature type="chain" id="PRO_5038988816" description="Lipoprotein" evidence="1">
    <location>
        <begin position="21"/>
        <end position="132"/>
    </location>
</feature>
<evidence type="ECO:0000313" key="2">
    <source>
        <dbReference type="EMBL" id="SDS88902.1"/>
    </source>
</evidence>
<evidence type="ECO:0000256" key="1">
    <source>
        <dbReference type="SAM" id="SignalP"/>
    </source>
</evidence>
<keyword evidence="3" id="KW-1185">Reference proteome</keyword>
<feature type="signal peptide" evidence="1">
    <location>
        <begin position="1"/>
        <end position="20"/>
    </location>
</feature>
<reference evidence="3" key="1">
    <citation type="submission" date="2016-10" db="EMBL/GenBank/DDBJ databases">
        <authorList>
            <person name="Varghese N."/>
            <person name="Submissions S."/>
        </authorList>
    </citation>
    <scope>NUCLEOTIDE SEQUENCE [LARGE SCALE GENOMIC DNA]</scope>
    <source>
        <strain evidence="3">IMMIB L-1606</strain>
    </source>
</reference>
<dbReference type="RefSeq" id="WP_157693429.1">
    <property type="nucleotide sequence ID" value="NZ_LT629779.1"/>
</dbReference>
<organism evidence="2 3">
    <name type="scientific">Pseudarthrobacter equi</name>
    <dbReference type="NCBI Taxonomy" id="728066"/>
    <lineage>
        <taxon>Bacteria</taxon>
        <taxon>Bacillati</taxon>
        <taxon>Actinomycetota</taxon>
        <taxon>Actinomycetes</taxon>
        <taxon>Micrococcales</taxon>
        <taxon>Micrococcaceae</taxon>
        <taxon>Pseudarthrobacter</taxon>
    </lineage>
</organism>
<protein>
    <recommendedName>
        <fullName evidence="4">Lipoprotein</fullName>
    </recommendedName>
</protein>
<proteinExistence type="predicted"/>
<dbReference type="OrthoDB" id="9924000at2"/>
<dbReference type="PROSITE" id="PS51257">
    <property type="entry name" value="PROKAR_LIPOPROTEIN"/>
    <property type="match status" value="1"/>
</dbReference>
<dbReference type="Proteomes" id="UP000198751">
    <property type="component" value="Chromosome I"/>
</dbReference>
<evidence type="ECO:0008006" key="4">
    <source>
        <dbReference type="Google" id="ProtNLM"/>
    </source>
</evidence>
<sequence length="132" mass="14218">MRRSAGYALSSALVAGSLLAGCGNVSCDAMMRYSTLELDFTMFPRTAGLEYEVTCLDRADQDACTQYQAGHRYSAAMHTSVAMQVGVRAVRLTVYDTASQAVVADKTLDPIPWDPPVKDGPCGSPSKAVWKF</sequence>
<evidence type="ECO:0000313" key="3">
    <source>
        <dbReference type="Proteomes" id="UP000198751"/>
    </source>
</evidence>
<gene>
    <name evidence="2" type="ORF">SAMN04489743_1125</name>
</gene>
<keyword evidence="1" id="KW-0732">Signal</keyword>
<dbReference type="EMBL" id="LT629779">
    <property type="protein sequence ID" value="SDS88902.1"/>
    <property type="molecule type" value="Genomic_DNA"/>
</dbReference>
<name>A0A1H1VVU6_9MICC</name>
<dbReference type="AlphaFoldDB" id="A0A1H1VVU6"/>
<accession>A0A1H1VVU6</accession>